<dbReference type="RefSeq" id="WP_110447388.1">
    <property type="nucleotide sequence ID" value="NZ_CP132381.1"/>
</dbReference>
<evidence type="ECO:0000313" key="2">
    <source>
        <dbReference type="Proteomes" id="UP000247673"/>
    </source>
</evidence>
<dbReference type="EMBL" id="QGLO01000004">
    <property type="protein sequence ID" value="PXY91417.1"/>
    <property type="molecule type" value="Genomic_DNA"/>
</dbReference>
<accession>A0A2V4DNH2</accession>
<name>A0A2V4DNH2_9GAMM</name>
<reference evidence="1 2" key="1">
    <citation type="submission" date="2018-05" db="EMBL/GenBank/DDBJ databases">
        <title>Reference genomes for bee gut microbiota database.</title>
        <authorList>
            <person name="Ellegaard K.M."/>
        </authorList>
    </citation>
    <scope>NUCLEOTIDE SEQUENCE [LARGE SCALE GENOMIC DNA]</scope>
    <source>
        <strain evidence="1 2">ESL0172</strain>
    </source>
</reference>
<dbReference type="AlphaFoldDB" id="A0A2V4DNH2"/>
<dbReference type="Proteomes" id="UP000247673">
    <property type="component" value="Unassembled WGS sequence"/>
</dbReference>
<evidence type="ECO:0000313" key="1">
    <source>
        <dbReference type="EMBL" id="PXY91417.1"/>
    </source>
</evidence>
<dbReference type="OrthoDB" id="6539783at2"/>
<sequence>MGTLYGRSLSTTSRLLAKYGEKYRVHRKGKVSIVNGKEVVTESVMFTAIGIKTNYNPIEIDGTVIQSGDIQMVFSADTELNINDLVTIDGEKYLIKQPNPVKPADVLICYKSQLRKA</sequence>
<protein>
    <recommendedName>
        <fullName evidence="3">Phage protein</fullName>
    </recommendedName>
</protein>
<gene>
    <name evidence="1" type="ORF">DKK78_03540</name>
</gene>
<proteinExistence type="predicted"/>
<evidence type="ECO:0008006" key="3">
    <source>
        <dbReference type="Google" id="ProtNLM"/>
    </source>
</evidence>
<organism evidence="1 2">
    <name type="scientific">Gilliamella apis</name>
    <dbReference type="NCBI Taxonomy" id="1970738"/>
    <lineage>
        <taxon>Bacteria</taxon>
        <taxon>Pseudomonadati</taxon>
        <taxon>Pseudomonadota</taxon>
        <taxon>Gammaproteobacteria</taxon>
        <taxon>Orbales</taxon>
        <taxon>Orbaceae</taxon>
        <taxon>Gilliamella</taxon>
    </lineage>
</organism>
<keyword evidence="2" id="KW-1185">Reference proteome</keyword>
<comment type="caution">
    <text evidence="1">The sequence shown here is derived from an EMBL/GenBank/DDBJ whole genome shotgun (WGS) entry which is preliminary data.</text>
</comment>